<feature type="compositionally biased region" description="Basic and acidic residues" evidence="1">
    <location>
        <begin position="389"/>
        <end position="436"/>
    </location>
</feature>
<feature type="region of interest" description="Disordered" evidence="1">
    <location>
        <begin position="303"/>
        <end position="464"/>
    </location>
</feature>
<evidence type="ECO:0000256" key="1">
    <source>
        <dbReference type="SAM" id="MobiDB-lite"/>
    </source>
</evidence>
<feature type="region of interest" description="Disordered" evidence="1">
    <location>
        <begin position="511"/>
        <end position="541"/>
    </location>
</feature>
<dbReference type="AlphaFoldDB" id="A0A166W2G5"/>
<accession>A0A166W2G5</accession>
<feature type="compositionally biased region" description="Basic and acidic residues" evidence="1">
    <location>
        <begin position="176"/>
        <end position="187"/>
    </location>
</feature>
<feature type="compositionally biased region" description="Basic and acidic residues" evidence="1">
    <location>
        <begin position="318"/>
        <end position="327"/>
    </location>
</feature>
<gene>
    <name evidence="2" type="ORF">CT0861_11293</name>
</gene>
<proteinExistence type="predicted"/>
<feature type="region of interest" description="Disordered" evidence="1">
    <location>
        <begin position="133"/>
        <end position="239"/>
    </location>
</feature>
<feature type="compositionally biased region" description="Basic and acidic residues" evidence="1">
    <location>
        <begin position="194"/>
        <end position="226"/>
    </location>
</feature>
<name>A0A166W2G5_9PEZI</name>
<feature type="compositionally biased region" description="Basic and acidic residues" evidence="1">
    <location>
        <begin position="142"/>
        <end position="159"/>
    </location>
</feature>
<organism evidence="2 3">
    <name type="scientific">Colletotrichum tofieldiae</name>
    <dbReference type="NCBI Taxonomy" id="708197"/>
    <lineage>
        <taxon>Eukaryota</taxon>
        <taxon>Fungi</taxon>
        <taxon>Dikarya</taxon>
        <taxon>Ascomycota</taxon>
        <taxon>Pezizomycotina</taxon>
        <taxon>Sordariomycetes</taxon>
        <taxon>Hypocreomycetidae</taxon>
        <taxon>Glomerellales</taxon>
        <taxon>Glomerellaceae</taxon>
        <taxon>Colletotrichum</taxon>
        <taxon>Colletotrichum spaethianum species complex</taxon>
    </lineage>
</organism>
<dbReference type="Proteomes" id="UP000076552">
    <property type="component" value="Unassembled WGS sequence"/>
</dbReference>
<feature type="compositionally biased region" description="Basic and acidic residues" evidence="1">
    <location>
        <begin position="529"/>
        <end position="541"/>
    </location>
</feature>
<keyword evidence="3" id="KW-1185">Reference proteome</keyword>
<feature type="compositionally biased region" description="Basic and acidic residues" evidence="1">
    <location>
        <begin position="511"/>
        <end position="522"/>
    </location>
</feature>
<comment type="caution">
    <text evidence="2">The sequence shown here is derived from an EMBL/GenBank/DDBJ whole genome shotgun (WGS) entry which is preliminary data.</text>
</comment>
<feature type="compositionally biased region" description="Acidic residues" evidence="1">
    <location>
        <begin position="437"/>
        <end position="447"/>
    </location>
</feature>
<protein>
    <submittedName>
        <fullName evidence="2">Uncharacterized protein</fullName>
    </submittedName>
</protein>
<dbReference type="EMBL" id="LFIV01000025">
    <property type="protein sequence ID" value="KZL75238.1"/>
    <property type="molecule type" value="Genomic_DNA"/>
</dbReference>
<feature type="region of interest" description="Disordered" evidence="1">
    <location>
        <begin position="479"/>
        <end position="498"/>
    </location>
</feature>
<sequence length="617" mass="69110">MRSSSWERASQTSSDAALIIVNHPRPPAPRRPLLRPRGPVTLTSHTLRMQAGGGKHALFGILSLPYLDLAAPVTPLRHLPVAQLHLHDDAQEPGDADAAAVADARRAEAELPVLARHLLHDLRKRVDVDRAAQQPLPEDDDEHHVHRRDEVEHGVRRQQPEVAHLKQRRQVQPVDADERRRRPRDEDPQLVQEPVHRVELAELRERRRPQREQQRRRHPLVDRVLGDVHQQQRQHVRHEERPGPLEVVLQAVLSVRVLRRVRRRRDRRARREQRGRRRVPRQVRDLVLLQVLLRHRRVVLPPRAQGALGQHDEEADEHDGRQARREQQAVAHAEPPPVRHHDVEPGADQPRRPRAAAPAREAHGPVVVRQPEEAELAAAGADAGDDDADHLHDDGLAGGREGDEEHAGAREGDEDQHAEGVRHAVDVVGRDELREEGGEDVGEEDDAFRDRGPDEVLGGGEDDHVEDVVDEACCVTLAQHGLDPPPTRRMRGSVPSSQKATTTCVSACRKSAERRAEYSAHDDDGDPGMGRRPEDEGDRPVMVHFSTILDSGRQKTSRRRARADTSYLDEADGLFGGVGLGRGPSDGFGVSDIGHTITVSKWGDKPMGCRRANEWVT</sequence>
<evidence type="ECO:0000313" key="3">
    <source>
        <dbReference type="Proteomes" id="UP000076552"/>
    </source>
</evidence>
<evidence type="ECO:0000313" key="2">
    <source>
        <dbReference type="EMBL" id="KZL75238.1"/>
    </source>
</evidence>
<reference evidence="2 3" key="1">
    <citation type="submission" date="2015-06" db="EMBL/GenBank/DDBJ databases">
        <title>Survival trade-offs in plant roots during colonization by closely related pathogenic and mutualistic fungi.</title>
        <authorList>
            <person name="Hacquard S."/>
            <person name="Kracher B."/>
            <person name="Hiruma K."/>
            <person name="Weinman A."/>
            <person name="Muench P."/>
            <person name="Garrido Oter R."/>
            <person name="Ver Loren van Themaat E."/>
            <person name="Dallerey J.-F."/>
            <person name="Damm U."/>
            <person name="Henrissat B."/>
            <person name="Lespinet O."/>
            <person name="Thon M."/>
            <person name="Kemen E."/>
            <person name="McHardy A.C."/>
            <person name="Schulze-Lefert P."/>
            <person name="O'Connell R.J."/>
        </authorList>
    </citation>
    <scope>NUCLEOTIDE SEQUENCE [LARGE SCALE GENOMIC DNA]</scope>
    <source>
        <strain evidence="2 3">0861</strain>
    </source>
</reference>